<dbReference type="GO" id="GO:0005506">
    <property type="term" value="F:iron ion binding"/>
    <property type="evidence" value="ECO:0007669"/>
    <property type="project" value="InterPro"/>
</dbReference>
<name>A0AAP8EYX6_9BACI</name>
<evidence type="ECO:0000256" key="2">
    <source>
        <dbReference type="RuleBase" id="RU000461"/>
    </source>
</evidence>
<dbReference type="Proteomes" id="UP000224044">
    <property type="component" value="Unassembled WGS sequence"/>
</dbReference>
<keyword evidence="2" id="KW-0479">Metal-binding</keyword>
<keyword evidence="2" id="KW-0349">Heme</keyword>
<dbReference type="GO" id="GO:0036199">
    <property type="term" value="F:cholest-4-en-3-one 26-monooxygenase activity"/>
    <property type="evidence" value="ECO:0007669"/>
    <property type="project" value="TreeGrafter"/>
</dbReference>
<dbReference type="RefSeq" id="WP_097882938.1">
    <property type="nucleotide sequence ID" value="NZ_JBALNA010000147.1"/>
</dbReference>
<keyword evidence="2" id="KW-0560">Oxidoreductase</keyword>
<feature type="region of interest" description="Disordered" evidence="3">
    <location>
        <begin position="84"/>
        <end position="105"/>
    </location>
</feature>
<gene>
    <name evidence="4" type="ORF">COF62_29330</name>
</gene>
<dbReference type="InterPro" id="IPR017972">
    <property type="entry name" value="Cyt_P450_CS"/>
</dbReference>
<dbReference type="PRINTS" id="PR00359">
    <property type="entry name" value="BP450"/>
</dbReference>
<reference evidence="4 5" key="1">
    <citation type="submission" date="2017-09" db="EMBL/GenBank/DDBJ databases">
        <title>Large-scale bioinformatics analysis of Bacillus genomes uncovers conserved roles of natural products in bacterial physiology.</title>
        <authorList>
            <consortium name="Agbiome Team Llc"/>
            <person name="Bleich R.M."/>
            <person name="Grubbs K.J."/>
            <person name="Santa Maria K.C."/>
            <person name="Allen S.E."/>
            <person name="Farag S."/>
            <person name="Shank E.A."/>
            <person name="Bowers A."/>
        </authorList>
    </citation>
    <scope>NUCLEOTIDE SEQUENCE [LARGE SCALE GENOMIC DNA]</scope>
    <source>
        <strain evidence="4 5">AFS042148</strain>
    </source>
</reference>
<dbReference type="InterPro" id="IPR002397">
    <property type="entry name" value="Cyt_P450_B"/>
</dbReference>
<proteinExistence type="inferred from homology"/>
<dbReference type="PANTHER" id="PTHR46696">
    <property type="entry name" value="P450, PUTATIVE (EUROFUNG)-RELATED"/>
    <property type="match status" value="1"/>
</dbReference>
<protein>
    <submittedName>
        <fullName evidence="4">Cytochrome P450</fullName>
    </submittedName>
</protein>
<evidence type="ECO:0000256" key="3">
    <source>
        <dbReference type="SAM" id="MobiDB-lite"/>
    </source>
</evidence>
<comment type="similarity">
    <text evidence="1 2">Belongs to the cytochrome P450 family.</text>
</comment>
<dbReference type="SUPFAM" id="SSF48264">
    <property type="entry name" value="Cytochrome P450"/>
    <property type="match status" value="1"/>
</dbReference>
<sequence>MRLTRPTDSVGVVIDDFNLSDPYLHSHGDVHLIWHAMRERAPVHWQNVNDGLGFWSVTKHADVAMVLSDHTLFTSERGTLLNLLGTDDPAGKRQMTATDPPRHTQMRRPIQQGFKPRTLKKYSDVIRNEIRKLLEPAANGEVIDFASAMMSLSTAVAGTILGLPASDWPKLTHLTAMAIAPDDPKYQLPEGTKASLHKAHREIFAYFEDIIHEKKEWEDDEVLGILLKLKIDGQPMDLGAVLANCYSLLLGANVTTPHVPSGALYTLIETNSYEDWANNPDLIATGVEEALRWSSPASHFMRYALEDVYIRGTKIKKGDAVVAWIGSANRDEAVFTDPFKFDIRRKYNPHIAFGKGAHYCVGHPAARQTIKILFEELFNQFEAFEFAGREEHLASNFIAGFKTLPIKGHLKTRNNITSKLDLKYI</sequence>
<dbReference type="EMBL" id="NUSY01000057">
    <property type="protein sequence ID" value="PHE05824.1"/>
    <property type="molecule type" value="Genomic_DNA"/>
</dbReference>
<dbReference type="GO" id="GO:0020037">
    <property type="term" value="F:heme binding"/>
    <property type="evidence" value="ECO:0007669"/>
    <property type="project" value="InterPro"/>
</dbReference>
<organism evidence="4 5">
    <name type="scientific">Bacillus toyonensis</name>
    <dbReference type="NCBI Taxonomy" id="155322"/>
    <lineage>
        <taxon>Bacteria</taxon>
        <taxon>Bacillati</taxon>
        <taxon>Bacillota</taxon>
        <taxon>Bacilli</taxon>
        <taxon>Bacillales</taxon>
        <taxon>Bacillaceae</taxon>
        <taxon>Bacillus</taxon>
        <taxon>Bacillus cereus group</taxon>
    </lineage>
</organism>
<dbReference type="CDD" id="cd11033">
    <property type="entry name" value="CYP142-like"/>
    <property type="match status" value="1"/>
</dbReference>
<comment type="caution">
    <text evidence="4">The sequence shown here is derived from an EMBL/GenBank/DDBJ whole genome shotgun (WGS) entry which is preliminary data.</text>
</comment>
<dbReference type="Gene3D" id="1.10.630.10">
    <property type="entry name" value="Cytochrome P450"/>
    <property type="match status" value="1"/>
</dbReference>
<evidence type="ECO:0000313" key="4">
    <source>
        <dbReference type="EMBL" id="PHE05824.1"/>
    </source>
</evidence>
<dbReference type="PANTHER" id="PTHR46696:SF4">
    <property type="entry name" value="BIOTIN BIOSYNTHESIS CYTOCHROME P450"/>
    <property type="match status" value="1"/>
</dbReference>
<keyword evidence="2" id="KW-0408">Iron</keyword>
<keyword evidence="2" id="KW-0503">Monooxygenase</keyword>
<evidence type="ECO:0000313" key="5">
    <source>
        <dbReference type="Proteomes" id="UP000224044"/>
    </source>
</evidence>
<dbReference type="PROSITE" id="PS00086">
    <property type="entry name" value="CYTOCHROME_P450"/>
    <property type="match status" value="1"/>
</dbReference>
<evidence type="ECO:0000256" key="1">
    <source>
        <dbReference type="ARBA" id="ARBA00010617"/>
    </source>
</evidence>
<dbReference type="GO" id="GO:0008395">
    <property type="term" value="F:steroid hydroxylase activity"/>
    <property type="evidence" value="ECO:0007669"/>
    <property type="project" value="TreeGrafter"/>
</dbReference>
<dbReference type="GO" id="GO:0006707">
    <property type="term" value="P:cholesterol catabolic process"/>
    <property type="evidence" value="ECO:0007669"/>
    <property type="project" value="TreeGrafter"/>
</dbReference>
<dbReference type="AlphaFoldDB" id="A0AAP8EYX6"/>
<accession>A0AAP8EYX6</accession>
<dbReference type="InterPro" id="IPR001128">
    <property type="entry name" value="Cyt_P450"/>
</dbReference>
<dbReference type="InterPro" id="IPR036396">
    <property type="entry name" value="Cyt_P450_sf"/>
</dbReference>
<dbReference type="Pfam" id="PF00067">
    <property type="entry name" value="p450"/>
    <property type="match status" value="1"/>
</dbReference>